<dbReference type="EMBL" id="BSXS01009590">
    <property type="protein sequence ID" value="GME95947.1"/>
    <property type="molecule type" value="Genomic_DNA"/>
</dbReference>
<protein>
    <submittedName>
        <fullName evidence="1">Unnamed protein product</fullName>
    </submittedName>
</protein>
<sequence>MSYVMPGTFIPDPDDERNSNSNSSSSRTPLLSSNHDHTATYQATSTSTSTSPNLIDPQLIPLDQISNIIPQKANVMKSRNKLRTQCLTKLHSLILLEIVIVYLIDCSFLKLVVKTLLQFLLLSFSQDDVSQVVEMLLQQNGSSGSGSGSDGGPESVHETLRKMSKGIAVFFVLINLLTLLDHIFAFHGLSTIVPHYLTDEGLFIQIRHLLSSHSNNGDGESKWWILTLISVFIKVMFCKTTQWLNYNVSDTISRYENASNFQYNAIFINFIGELKISIKLPLCVLDLVIVLLQYLMYMIALHNPKYAIPSDDSQQQQQQQHHHHHHQQARSGTGYGSGLLGNSDDHDDEGEGSVYEDGYQGTLSVIEINLTPEIGLQSVKDDFLKFIKG</sequence>
<organism evidence="1 2">
    <name type="scientific">Ambrosiozyma monospora</name>
    <name type="common">Yeast</name>
    <name type="synonym">Endomycopsis monosporus</name>
    <dbReference type="NCBI Taxonomy" id="43982"/>
    <lineage>
        <taxon>Eukaryota</taxon>
        <taxon>Fungi</taxon>
        <taxon>Dikarya</taxon>
        <taxon>Ascomycota</taxon>
        <taxon>Saccharomycotina</taxon>
        <taxon>Pichiomycetes</taxon>
        <taxon>Pichiales</taxon>
        <taxon>Pichiaceae</taxon>
        <taxon>Ambrosiozyma</taxon>
    </lineage>
</organism>
<keyword evidence="2" id="KW-1185">Reference proteome</keyword>
<name>A0ACB5TVY3_AMBMO</name>
<evidence type="ECO:0000313" key="2">
    <source>
        <dbReference type="Proteomes" id="UP001165064"/>
    </source>
</evidence>
<evidence type="ECO:0000313" key="1">
    <source>
        <dbReference type="EMBL" id="GME95947.1"/>
    </source>
</evidence>
<accession>A0ACB5TVY3</accession>
<reference evidence="1" key="1">
    <citation type="submission" date="2023-04" db="EMBL/GenBank/DDBJ databases">
        <title>Ambrosiozyma monospora NBRC 10751.</title>
        <authorList>
            <person name="Ichikawa N."/>
            <person name="Sato H."/>
            <person name="Tonouchi N."/>
        </authorList>
    </citation>
    <scope>NUCLEOTIDE SEQUENCE</scope>
    <source>
        <strain evidence="1">NBRC 10751</strain>
    </source>
</reference>
<comment type="caution">
    <text evidence="1">The sequence shown here is derived from an EMBL/GenBank/DDBJ whole genome shotgun (WGS) entry which is preliminary data.</text>
</comment>
<gene>
    <name evidence="1" type="ORF">Amon02_000985900</name>
</gene>
<proteinExistence type="predicted"/>
<dbReference type="Proteomes" id="UP001165064">
    <property type="component" value="Unassembled WGS sequence"/>
</dbReference>